<sequence>MAFLPLPRSAAWSHRYTRTALEVAFFESSTEGYVLAGCTTAVEDASPWLVSYRIAVDTQWRTRHAEITGRSEGGHRSLVLDSDGEGRWFVDGVIQPGLEGCFDLDLESSALTNTLPVHRLALPPGASSQAPAAYVRAHDLSVHRLEQQYARTHDPSAQRYSYAAPSFDFSCELTYDAAGLVLTYPGIATRLV</sequence>
<dbReference type="Pfam" id="PF06475">
    <property type="entry name" value="Glycolipid_bind"/>
    <property type="match status" value="1"/>
</dbReference>
<evidence type="ECO:0000313" key="1">
    <source>
        <dbReference type="EMBL" id="NYJ74875.1"/>
    </source>
</evidence>
<keyword evidence="2" id="KW-1185">Reference proteome</keyword>
<dbReference type="InterPro" id="IPR009467">
    <property type="entry name" value="Glycolipid-bd_prot_put"/>
</dbReference>
<name>A0A853DL54_9MICO</name>
<dbReference type="EMBL" id="JACCFW010000001">
    <property type="protein sequence ID" value="NYJ74875.1"/>
    <property type="molecule type" value="Genomic_DNA"/>
</dbReference>
<comment type="caution">
    <text evidence="1">The sequence shown here is derived from an EMBL/GenBank/DDBJ whole genome shotgun (WGS) entry which is preliminary data.</text>
</comment>
<dbReference type="AlphaFoldDB" id="A0A853DL54"/>
<dbReference type="RefSeq" id="WP_179481108.1">
    <property type="nucleotide sequence ID" value="NZ_JACCFW010000001.1"/>
</dbReference>
<evidence type="ECO:0008006" key="3">
    <source>
        <dbReference type="Google" id="ProtNLM"/>
    </source>
</evidence>
<accession>A0A853DL54</accession>
<evidence type="ECO:0000313" key="2">
    <source>
        <dbReference type="Proteomes" id="UP000571817"/>
    </source>
</evidence>
<reference evidence="1 2" key="1">
    <citation type="submission" date="2020-07" db="EMBL/GenBank/DDBJ databases">
        <title>Sequencing the genomes of 1000 actinobacteria strains.</title>
        <authorList>
            <person name="Klenk H.-P."/>
        </authorList>
    </citation>
    <scope>NUCLEOTIDE SEQUENCE [LARGE SCALE GENOMIC DNA]</scope>
    <source>
        <strain evidence="1 2">DSM 29531</strain>
    </source>
</reference>
<organism evidence="1 2">
    <name type="scientific">Allobranchiibius huperziae</name>
    <dbReference type="NCBI Taxonomy" id="1874116"/>
    <lineage>
        <taxon>Bacteria</taxon>
        <taxon>Bacillati</taxon>
        <taxon>Actinomycetota</taxon>
        <taxon>Actinomycetes</taxon>
        <taxon>Micrococcales</taxon>
        <taxon>Dermacoccaceae</taxon>
        <taxon>Allobranchiibius</taxon>
    </lineage>
</organism>
<proteinExistence type="predicted"/>
<dbReference type="Proteomes" id="UP000571817">
    <property type="component" value="Unassembled WGS sequence"/>
</dbReference>
<dbReference type="SUPFAM" id="SSF159275">
    <property type="entry name" value="PA1994-like"/>
    <property type="match status" value="1"/>
</dbReference>
<gene>
    <name evidence="1" type="ORF">HNR15_001838</name>
</gene>
<protein>
    <recommendedName>
        <fullName evidence="3">Glycolipid-binding domain-containing protein</fullName>
    </recommendedName>
</protein>